<accession>A0ABS5UV00</accession>
<name>A0ABS5UV00_9BIFI</name>
<protein>
    <recommendedName>
        <fullName evidence="2">DUF6199 domain-containing protein</fullName>
    </recommendedName>
</protein>
<proteinExistence type="predicted"/>
<evidence type="ECO:0000259" key="2">
    <source>
        <dbReference type="Pfam" id="PF19701"/>
    </source>
</evidence>
<keyword evidence="1" id="KW-1133">Transmembrane helix</keyword>
<dbReference type="RefSeq" id="WP_214376155.1">
    <property type="nucleotide sequence ID" value="NZ_JAFEJU010000003.1"/>
</dbReference>
<keyword evidence="1" id="KW-0472">Membrane</keyword>
<evidence type="ECO:0000256" key="1">
    <source>
        <dbReference type="SAM" id="Phobius"/>
    </source>
</evidence>
<dbReference type="Pfam" id="PF19701">
    <property type="entry name" value="DUF6199"/>
    <property type="match status" value="1"/>
</dbReference>
<reference evidence="3 4" key="1">
    <citation type="journal article" date="2021" name="Environ. Microbiol.">
        <title>Genetic insights into the dark matter of the mammalian gut microbiota through targeted genome reconstruction.</title>
        <authorList>
            <person name="Lugli G.A."/>
            <person name="Alessandri G."/>
            <person name="Milani C."/>
            <person name="Viappiani A."/>
            <person name="Fontana F."/>
            <person name="Tarracchini C."/>
            <person name="Mancabelli L."/>
            <person name="Argentini C."/>
            <person name="Ruiz L."/>
            <person name="Margolles A."/>
            <person name="van Sinderen D."/>
            <person name="Turroni F."/>
            <person name="Ventura M."/>
        </authorList>
    </citation>
    <scope>NUCLEOTIDE SEQUENCE [LARGE SCALE GENOMIC DNA]</scope>
    <source>
        <strain evidence="3 4">LC6</strain>
    </source>
</reference>
<sequence>MMPTILQILLSEVILIAIGIFLLWKPDLVWKLEHFLDVKGGEPTDFYTGNVRLLGTLMLVGAIVLPFILLAITD</sequence>
<keyword evidence="1" id="KW-0812">Transmembrane</keyword>
<organism evidence="3 4">
    <name type="scientific">Bifidobacterium colobi</name>
    <dbReference type="NCBI Taxonomy" id="2809026"/>
    <lineage>
        <taxon>Bacteria</taxon>
        <taxon>Bacillati</taxon>
        <taxon>Actinomycetota</taxon>
        <taxon>Actinomycetes</taxon>
        <taxon>Bifidobacteriales</taxon>
        <taxon>Bifidobacteriaceae</taxon>
        <taxon>Bifidobacterium</taxon>
    </lineage>
</organism>
<feature type="transmembrane region" description="Helical" evidence="1">
    <location>
        <begin position="53"/>
        <end position="72"/>
    </location>
</feature>
<feature type="transmembrane region" description="Helical" evidence="1">
    <location>
        <begin position="5"/>
        <end position="24"/>
    </location>
</feature>
<evidence type="ECO:0000313" key="4">
    <source>
        <dbReference type="Proteomes" id="UP000711736"/>
    </source>
</evidence>
<gene>
    <name evidence="3" type="ORF">JS530_05310</name>
</gene>
<dbReference type="InterPro" id="IPR045679">
    <property type="entry name" value="DUF6199"/>
</dbReference>
<dbReference type="Proteomes" id="UP000711736">
    <property type="component" value="Unassembled WGS sequence"/>
</dbReference>
<dbReference type="EMBL" id="JAFEJU010000003">
    <property type="protein sequence ID" value="MBT1174924.1"/>
    <property type="molecule type" value="Genomic_DNA"/>
</dbReference>
<comment type="caution">
    <text evidence="3">The sequence shown here is derived from an EMBL/GenBank/DDBJ whole genome shotgun (WGS) entry which is preliminary data.</text>
</comment>
<feature type="domain" description="DUF6199" evidence="2">
    <location>
        <begin position="13"/>
        <end position="65"/>
    </location>
</feature>
<keyword evidence="4" id="KW-1185">Reference proteome</keyword>
<evidence type="ECO:0000313" key="3">
    <source>
        <dbReference type="EMBL" id="MBT1174924.1"/>
    </source>
</evidence>